<evidence type="ECO:0000313" key="2">
    <source>
        <dbReference type="Proteomes" id="UP001732700"/>
    </source>
</evidence>
<dbReference type="EnsemblPlants" id="AVESA.00010b.r2.4AG0635360.1">
    <property type="protein sequence ID" value="AVESA.00010b.r2.4AG0635360.1.CDS"/>
    <property type="gene ID" value="AVESA.00010b.r2.4AG0635360"/>
</dbReference>
<sequence>MNAQVDGKVNVESYTFDQETAREELGNMIVLHGYPLSIVDHAEFRRKDIIKRHDKEKKKAHDYMTMLQSRVAVTIDIWTTDNQKKGYMVVMGHFNDVYWKLRSILMGRCYC</sequence>
<accession>A0ACD5WGF0</accession>
<reference evidence="1" key="1">
    <citation type="submission" date="2021-05" db="EMBL/GenBank/DDBJ databases">
        <authorList>
            <person name="Scholz U."/>
            <person name="Mascher M."/>
            <person name="Fiebig A."/>
        </authorList>
    </citation>
    <scope>NUCLEOTIDE SEQUENCE [LARGE SCALE GENOMIC DNA]</scope>
</reference>
<organism evidence="1 2">
    <name type="scientific">Avena sativa</name>
    <name type="common">Oat</name>
    <dbReference type="NCBI Taxonomy" id="4498"/>
    <lineage>
        <taxon>Eukaryota</taxon>
        <taxon>Viridiplantae</taxon>
        <taxon>Streptophyta</taxon>
        <taxon>Embryophyta</taxon>
        <taxon>Tracheophyta</taxon>
        <taxon>Spermatophyta</taxon>
        <taxon>Magnoliopsida</taxon>
        <taxon>Liliopsida</taxon>
        <taxon>Poales</taxon>
        <taxon>Poaceae</taxon>
        <taxon>BOP clade</taxon>
        <taxon>Pooideae</taxon>
        <taxon>Poodae</taxon>
        <taxon>Poeae</taxon>
        <taxon>Poeae Chloroplast Group 1 (Aveneae type)</taxon>
        <taxon>Aveninae</taxon>
        <taxon>Avena</taxon>
    </lineage>
</organism>
<proteinExistence type="predicted"/>
<dbReference type="Proteomes" id="UP001732700">
    <property type="component" value="Chromosome 4A"/>
</dbReference>
<evidence type="ECO:0000313" key="1">
    <source>
        <dbReference type="EnsemblPlants" id="AVESA.00010b.r2.4AG0635360.1.CDS"/>
    </source>
</evidence>
<name>A0ACD5WGF0_AVESA</name>
<keyword evidence="2" id="KW-1185">Reference proteome</keyword>
<protein>
    <submittedName>
        <fullName evidence="1">Uncharacterized protein</fullName>
    </submittedName>
</protein>
<reference evidence="1" key="2">
    <citation type="submission" date="2025-09" db="UniProtKB">
        <authorList>
            <consortium name="EnsemblPlants"/>
        </authorList>
    </citation>
    <scope>IDENTIFICATION</scope>
</reference>